<protein>
    <submittedName>
        <fullName evidence="1">Uncharacterized protein</fullName>
    </submittedName>
</protein>
<evidence type="ECO:0000313" key="1">
    <source>
        <dbReference type="EMBL" id="EGE48450.1"/>
    </source>
</evidence>
<dbReference type="EMBL" id="AEUP01000017">
    <property type="protein sequence ID" value="EGE48450.1"/>
    <property type="molecule type" value="Genomic_DNA"/>
</dbReference>
<dbReference type="Proteomes" id="UP000018454">
    <property type="component" value="Unassembled WGS sequence"/>
</dbReference>
<sequence>MGIPKAGVGFMSKATSRRGVSLRALQDLDADEVPAFDARPQELRELTIVSSETLETISSVFSGTELANDQARIRVILETQRAVNAAWERAARSFLEIGRALNTLDNVLFSREEKNRLKSSFEEFFPFSEPVASQFRRIAHVVDSGRLDETSLPGSYSAAYQLSLLAPEELDIARAQGLVGPNTSRSAIIAFRKSIKRNISHVDFAALSTEARRLKSTRRHMLEQLIAIRTRLKEIQTLLDED</sequence>
<organism evidence="1 2">
    <name type="scientific">Acetobacter pomorum DM001</name>
    <dbReference type="NCBI Taxonomy" id="945681"/>
    <lineage>
        <taxon>Bacteria</taxon>
        <taxon>Pseudomonadati</taxon>
        <taxon>Pseudomonadota</taxon>
        <taxon>Alphaproteobacteria</taxon>
        <taxon>Acetobacterales</taxon>
        <taxon>Acetobacteraceae</taxon>
        <taxon>Acetobacter</taxon>
    </lineage>
</organism>
<proteinExistence type="predicted"/>
<gene>
    <name evidence="1" type="ORF">APO_0685</name>
</gene>
<accession>F1YRZ8</accession>
<evidence type="ECO:0000313" key="2">
    <source>
        <dbReference type="Proteomes" id="UP000018454"/>
    </source>
</evidence>
<comment type="caution">
    <text evidence="1">The sequence shown here is derived from an EMBL/GenBank/DDBJ whole genome shotgun (WGS) entry which is preliminary data.</text>
</comment>
<dbReference type="AlphaFoldDB" id="F1YRZ8"/>
<name>F1YRZ8_9PROT</name>
<reference evidence="1 2" key="1">
    <citation type="journal article" date="2011" name="Science">
        <title>Drosophila microbiome modulates host developmental and metabolic homeostasis via insulin signaling.</title>
        <authorList>
            <person name="Shin S.C."/>
            <person name="Kim S.H."/>
            <person name="You H."/>
            <person name="Kim B."/>
            <person name="Kim A.C."/>
            <person name="Lee K.A."/>
            <person name="Yoon J.H."/>
            <person name="Ryu J.H."/>
            <person name="Lee W.J."/>
        </authorList>
    </citation>
    <scope>NUCLEOTIDE SEQUENCE [LARGE SCALE GENOMIC DNA]</scope>
    <source>
        <strain evidence="1 2">DM001</strain>
    </source>
</reference>